<protein>
    <submittedName>
        <fullName evidence="3">Predicted protein</fullName>
    </submittedName>
</protein>
<feature type="compositionally biased region" description="Polar residues" evidence="2">
    <location>
        <begin position="10"/>
        <end position="22"/>
    </location>
</feature>
<keyword evidence="1" id="KW-0233">DNA recombination</keyword>
<dbReference type="Gene3D" id="1.10.443.10">
    <property type="entry name" value="Intergrase catalytic core"/>
    <property type="match status" value="1"/>
</dbReference>
<evidence type="ECO:0000313" key="3">
    <source>
        <dbReference type="EMBL" id="EDR10613.1"/>
    </source>
</evidence>
<feature type="compositionally biased region" description="Basic residues" evidence="2">
    <location>
        <begin position="29"/>
        <end position="39"/>
    </location>
</feature>
<dbReference type="GO" id="GO:0003677">
    <property type="term" value="F:DNA binding"/>
    <property type="evidence" value="ECO:0007669"/>
    <property type="project" value="InterPro"/>
</dbReference>
<dbReference type="RefSeq" id="XP_001879063.1">
    <property type="nucleotide sequence ID" value="XM_001879028.1"/>
</dbReference>
<feature type="compositionally biased region" description="Polar residues" evidence="2">
    <location>
        <begin position="688"/>
        <end position="698"/>
    </location>
</feature>
<accession>B0D4S2</accession>
<evidence type="ECO:0000313" key="4">
    <source>
        <dbReference type="Proteomes" id="UP000001194"/>
    </source>
</evidence>
<dbReference type="InterPro" id="IPR013762">
    <property type="entry name" value="Integrase-like_cat_sf"/>
</dbReference>
<feature type="compositionally biased region" description="Basic and acidic residues" evidence="2">
    <location>
        <begin position="675"/>
        <end position="687"/>
    </location>
</feature>
<feature type="region of interest" description="Disordered" evidence="2">
    <location>
        <begin position="1"/>
        <end position="40"/>
    </location>
</feature>
<sequence>MGRRARTKVSAATANTETSKVTQDVAAAKPKRAPRKPRVKAAPLASLQETRNVQVKETTAVKNTDNAYDGHLDRGMRFLKTLIEDRRARGEDICSQGISTDEFEKAFDKPPNKYSAMAIEMFIVQKCFMQNLGKDTGYGIQGAFARYWDTMDGDKYAGTNYQFDDKTGEAKGCPARAPAVMAVLHAVKVRAAEKGHAAVRNHAEAITIEEVQKIMEWSEKTCPDDLLTLPVEDLETLMFRTEHALMRAFISSAFTLWTRCFELLTLQDRDIKDDCVGPAPYYIPHFKVVLENRKGWQHAKGYDGPRTGNIYDIYRQDIPAIDMNSHLPKWRAYLQKLQPNRKVEADDYLFPYIAPNGLIHPKRDMSYDLLQGLLTKFAAAAGLQKHYTTHCFRRGGAQYRFMFAPVGKRWPLSWIRWWGGWAIGEHVDTLMKYLLDSLQSFETGHGNVLHPIPLGADQSFMGEHLATQPASGEQVQQISERVDRKLDEMMRTITTTLSSRAEHAPDIPNPSISFIGPECVSHTHLRASRAISVPYTLPNITESTNASRETSPSERGTSEPATVISPRFRRYNFAIPDLGRAPGAWQRAIKQWEEVDPITNHALRDWPKEWYEGNSATASKRNQRKTIFEEYVSLGRDKNKFISKYPDADKSISKLLEAIRWNNGTTRSSKYGTASERKSKSPAESSERAASQNEMVVD</sequence>
<organism evidence="4">
    <name type="scientific">Laccaria bicolor (strain S238N-H82 / ATCC MYA-4686)</name>
    <name type="common">Bicoloured deceiver</name>
    <name type="synonym">Laccaria laccata var. bicolor</name>
    <dbReference type="NCBI Taxonomy" id="486041"/>
    <lineage>
        <taxon>Eukaryota</taxon>
        <taxon>Fungi</taxon>
        <taxon>Dikarya</taxon>
        <taxon>Basidiomycota</taxon>
        <taxon>Agaricomycotina</taxon>
        <taxon>Agaricomycetes</taxon>
        <taxon>Agaricomycetidae</taxon>
        <taxon>Agaricales</taxon>
        <taxon>Agaricineae</taxon>
        <taxon>Hydnangiaceae</taxon>
        <taxon>Laccaria</taxon>
    </lineage>
</organism>
<reference evidence="3 4" key="1">
    <citation type="journal article" date="2008" name="Nature">
        <title>The genome of Laccaria bicolor provides insights into mycorrhizal symbiosis.</title>
        <authorList>
            <person name="Martin F."/>
            <person name="Aerts A."/>
            <person name="Ahren D."/>
            <person name="Brun A."/>
            <person name="Danchin E.G.J."/>
            <person name="Duchaussoy F."/>
            <person name="Gibon J."/>
            <person name="Kohler A."/>
            <person name="Lindquist E."/>
            <person name="Pereda V."/>
            <person name="Salamov A."/>
            <person name="Shapiro H.J."/>
            <person name="Wuyts J."/>
            <person name="Blaudez D."/>
            <person name="Buee M."/>
            <person name="Brokstein P."/>
            <person name="Canbaeck B."/>
            <person name="Cohen D."/>
            <person name="Courty P.E."/>
            <person name="Coutinho P.M."/>
            <person name="Delaruelle C."/>
            <person name="Detter J.C."/>
            <person name="Deveau A."/>
            <person name="DiFazio S."/>
            <person name="Duplessis S."/>
            <person name="Fraissinet-Tachet L."/>
            <person name="Lucic E."/>
            <person name="Frey-Klett P."/>
            <person name="Fourrey C."/>
            <person name="Feussner I."/>
            <person name="Gay G."/>
            <person name="Grimwood J."/>
            <person name="Hoegger P.J."/>
            <person name="Jain P."/>
            <person name="Kilaru S."/>
            <person name="Labbe J."/>
            <person name="Lin Y.C."/>
            <person name="Legue V."/>
            <person name="Le Tacon F."/>
            <person name="Marmeisse R."/>
            <person name="Melayah D."/>
            <person name="Montanini B."/>
            <person name="Muratet M."/>
            <person name="Nehls U."/>
            <person name="Niculita-Hirzel H."/>
            <person name="Oudot-Le Secq M.P."/>
            <person name="Peter M."/>
            <person name="Quesneville H."/>
            <person name="Rajashekar B."/>
            <person name="Reich M."/>
            <person name="Rouhier N."/>
            <person name="Schmutz J."/>
            <person name="Yin T."/>
            <person name="Chalot M."/>
            <person name="Henrissat B."/>
            <person name="Kuees U."/>
            <person name="Lucas S."/>
            <person name="Van de Peer Y."/>
            <person name="Podila G.K."/>
            <person name="Polle A."/>
            <person name="Pukkila P.J."/>
            <person name="Richardson P.M."/>
            <person name="Rouze P."/>
            <person name="Sanders I.R."/>
            <person name="Stajich J.E."/>
            <person name="Tunlid A."/>
            <person name="Tuskan G."/>
            <person name="Grigoriev I.V."/>
        </authorList>
    </citation>
    <scope>NUCLEOTIDE SEQUENCE [LARGE SCALE GENOMIC DNA]</scope>
    <source>
        <strain evidence="4">S238N-H82 / ATCC MYA-4686</strain>
    </source>
</reference>
<dbReference type="EMBL" id="DS547097">
    <property type="protein sequence ID" value="EDR10613.1"/>
    <property type="molecule type" value="Genomic_DNA"/>
</dbReference>
<dbReference type="InParanoid" id="B0D4S2"/>
<dbReference type="SUPFAM" id="SSF56349">
    <property type="entry name" value="DNA breaking-rejoining enzymes"/>
    <property type="match status" value="1"/>
</dbReference>
<keyword evidence="4" id="KW-1185">Reference proteome</keyword>
<dbReference type="AlphaFoldDB" id="B0D4S2"/>
<dbReference type="Proteomes" id="UP000001194">
    <property type="component" value="Unassembled WGS sequence"/>
</dbReference>
<dbReference type="InterPro" id="IPR011010">
    <property type="entry name" value="DNA_brk_join_enz"/>
</dbReference>
<dbReference type="KEGG" id="lbc:LACBIDRAFT_317258"/>
<feature type="region of interest" description="Disordered" evidence="2">
    <location>
        <begin position="541"/>
        <end position="561"/>
    </location>
</feature>
<dbReference type="GO" id="GO:0006310">
    <property type="term" value="P:DNA recombination"/>
    <property type="evidence" value="ECO:0007669"/>
    <property type="project" value="UniProtKB-KW"/>
</dbReference>
<name>B0D4S2_LACBS</name>
<dbReference type="GeneID" id="6074576"/>
<dbReference type="STRING" id="486041.B0D4S2"/>
<feature type="compositionally biased region" description="Polar residues" evidence="2">
    <location>
        <begin position="541"/>
        <end position="555"/>
    </location>
</feature>
<dbReference type="GO" id="GO:0015074">
    <property type="term" value="P:DNA integration"/>
    <property type="evidence" value="ECO:0007669"/>
    <property type="project" value="InterPro"/>
</dbReference>
<dbReference type="HOGENOM" id="CLU_013901_1_1_1"/>
<evidence type="ECO:0000256" key="2">
    <source>
        <dbReference type="SAM" id="MobiDB-lite"/>
    </source>
</evidence>
<gene>
    <name evidence="3" type="ORF">LACBIDRAFT_317258</name>
</gene>
<feature type="region of interest" description="Disordered" evidence="2">
    <location>
        <begin position="665"/>
        <end position="698"/>
    </location>
</feature>
<proteinExistence type="predicted"/>
<evidence type="ECO:0000256" key="1">
    <source>
        <dbReference type="ARBA" id="ARBA00023172"/>
    </source>
</evidence>
<dbReference type="OrthoDB" id="2976553at2759"/>